<dbReference type="EMBL" id="PVMZ01000015">
    <property type="protein sequence ID" value="PRX17620.1"/>
    <property type="molecule type" value="Genomic_DNA"/>
</dbReference>
<sequence>MEPLLDVDVAGLNAAGAEVRAAGADLGAATAAADGRLAPAGHSGSAAATAARAAATGWMSELRRLTTDLNDFGATLTAAARQITVTDRAGADDLRQVPR</sequence>
<dbReference type="RefSeq" id="WP_106324971.1">
    <property type="nucleotide sequence ID" value="NZ_BOMO01000141.1"/>
</dbReference>
<dbReference type="InterPro" id="IPR036689">
    <property type="entry name" value="ESAT-6-like_sf"/>
</dbReference>
<comment type="caution">
    <text evidence="1">The sequence shown here is derived from an EMBL/GenBank/DDBJ whole genome shotgun (WGS) entry which is preliminary data.</text>
</comment>
<dbReference type="Gene3D" id="1.10.287.1060">
    <property type="entry name" value="ESAT-6-like"/>
    <property type="match status" value="1"/>
</dbReference>
<organism evidence="1 2">
    <name type="scientific">Actinoplanes italicus</name>
    <dbReference type="NCBI Taxonomy" id="113567"/>
    <lineage>
        <taxon>Bacteria</taxon>
        <taxon>Bacillati</taxon>
        <taxon>Actinomycetota</taxon>
        <taxon>Actinomycetes</taxon>
        <taxon>Micromonosporales</taxon>
        <taxon>Micromonosporaceae</taxon>
        <taxon>Actinoplanes</taxon>
    </lineage>
</organism>
<dbReference type="OrthoDB" id="3298336at2"/>
<keyword evidence="2" id="KW-1185">Reference proteome</keyword>
<dbReference type="Proteomes" id="UP000239415">
    <property type="component" value="Unassembled WGS sequence"/>
</dbReference>
<protein>
    <recommendedName>
        <fullName evidence="3">Excreted virulence factor EspC (Type VII ESX diderm)</fullName>
    </recommendedName>
</protein>
<evidence type="ECO:0000313" key="1">
    <source>
        <dbReference type="EMBL" id="PRX17620.1"/>
    </source>
</evidence>
<gene>
    <name evidence="1" type="ORF">CLV67_115123</name>
</gene>
<reference evidence="1 2" key="1">
    <citation type="submission" date="2018-03" db="EMBL/GenBank/DDBJ databases">
        <title>Genomic Encyclopedia of Archaeal and Bacterial Type Strains, Phase II (KMG-II): from individual species to whole genera.</title>
        <authorList>
            <person name="Goeker M."/>
        </authorList>
    </citation>
    <scope>NUCLEOTIDE SEQUENCE [LARGE SCALE GENOMIC DNA]</scope>
    <source>
        <strain evidence="1 2">DSM 43146</strain>
    </source>
</reference>
<name>A0A2T0K423_9ACTN</name>
<accession>A0A2T0K423</accession>
<proteinExistence type="predicted"/>
<dbReference type="SUPFAM" id="SSF140453">
    <property type="entry name" value="EsxAB dimer-like"/>
    <property type="match status" value="1"/>
</dbReference>
<evidence type="ECO:0008006" key="3">
    <source>
        <dbReference type="Google" id="ProtNLM"/>
    </source>
</evidence>
<evidence type="ECO:0000313" key="2">
    <source>
        <dbReference type="Proteomes" id="UP000239415"/>
    </source>
</evidence>
<dbReference type="AlphaFoldDB" id="A0A2T0K423"/>